<dbReference type="GeneID" id="10152826"/>
<proteinExistence type="predicted"/>
<accession>E8R724</accession>
<dbReference type="RefSeq" id="WP_013561679.1">
    <property type="nucleotide sequence ID" value="NC_014961.1"/>
</dbReference>
<reference evidence="1 2" key="2">
    <citation type="journal article" date="2011" name="Stand. Genomic Sci.">
        <title>Complete genome sequence of Desulfurococcus mucosus type strain (O7/1).</title>
        <authorList>
            <person name="Wirth R."/>
            <person name="Chertkov O."/>
            <person name="Held B."/>
            <person name="Lapidus A."/>
            <person name="Nolan M."/>
            <person name="Lucas S."/>
            <person name="Hammon N."/>
            <person name="Deshpande S."/>
            <person name="Cheng J.F."/>
            <person name="Tapia R."/>
            <person name="Han C."/>
            <person name="Goodwin L."/>
            <person name="Pitluck S."/>
            <person name="Liolios K."/>
            <person name="Ioanna P."/>
            <person name="Ivanova N."/>
            <person name="Mavromatis K."/>
            <person name="Mikhailova N."/>
            <person name="Pati A."/>
            <person name="Chen A."/>
            <person name="Palaniappan K."/>
            <person name="Land M."/>
            <person name="Hauser L."/>
            <person name="Chang Y.J."/>
            <person name="Jeffries C.D."/>
            <person name="Bilek Y."/>
            <person name="Hader T."/>
            <person name="Rohde M."/>
            <person name="Spring S."/>
            <person name="Sikorski J."/>
            <person name="Goker M."/>
            <person name="Woyke T."/>
            <person name="Bristow J."/>
            <person name="Eisen J.A."/>
            <person name="Markowitz V."/>
            <person name="Hugenholtz P."/>
            <person name="Kyrpides N.C."/>
            <person name="Klenk H.P."/>
        </authorList>
    </citation>
    <scope>NUCLEOTIDE SEQUENCE [LARGE SCALE GENOMIC DNA]</scope>
    <source>
        <strain evidence="2">ATCC 35584 / DSM 2162 / JCM 9187 / O7/1</strain>
    </source>
</reference>
<gene>
    <name evidence="1" type="ordered locus">Desmu_0138</name>
</gene>
<dbReference type="EMBL" id="CP002363">
    <property type="protein sequence ID" value="ADV64457.1"/>
    <property type="molecule type" value="Genomic_DNA"/>
</dbReference>
<evidence type="ECO:0000313" key="2">
    <source>
        <dbReference type="Proteomes" id="UP000001068"/>
    </source>
</evidence>
<reference evidence="2" key="1">
    <citation type="submission" date="2010-11" db="EMBL/GenBank/DDBJ databases">
        <title>The complete genome of Desulfurococcus mucosus DSM 2162.</title>
        <authorList>
            <consortium name="US DOE Joint Genome Institute (JGI-PGF)"/>
            <person name="Lucas S."/>
            <person name="Copeland A."/>
            <person name="Lapidus A."/>
            <person name="Bruce D."/>
            <person name="Goodwin L."/>
            <person name="Pitluck S."/>
            <person name="Kyrpides N."/>
            <person name="Mavromatis K."/>
            <person name="Pagani I."/>
            <person name="Ivanova N."/>
            <person name="Ovchinnikova G."/>
            <person name="Chertkov O."/>
            <person name="Held B."/>
            <person name="Brettin T."/>
            <person name="Detter J.C."/>
            <person name="Tapia R."/>
            <person name="Han C."/>
            <person name="Land M."/>
            <person name="Hauser L."/>
            <person name="Markowitz V."/>
            <person name="Cheng J.-F."/>
            <person name="Hugenholtz P."/>
            <person name="Woyke T."/>
            <person name="Wu D."/>
            <person name="Wirth R."/>
            <person name="Bilek Y."/>
            <person name="Hader T."/>
            <person name="Klenk H.-P."/>
            <person name="Eisen J.A."/>
        </authorList>
    </citation>
    <scope>NUCLEOTIDE SEQUENCE [LARGE SCALE GENOMIC DNA]</scope>
    <source>
        <strain evidence="2">ATCC 35584 / DSM 2162 / JCM 9187 / O7/1</strain>
    </source>
</reference>
<dbReference type="AlphaFoldDB" id="E8R724"/>
<keyword evidence="2" id="KW-1185">Reference proteome</keyword>
<dbReference type="KEGG" id="dmu:Desmu_0138"/>
<protein>
    <submittedName>
        <fullName evidence="1">Uncharacterized protein</fullName>
    </submittedName>
</protein>
<dbReference type="Proteomes" id="UP000001068">
    <property type="component" value="Chromosome"/>
</dbReference>
<dbReference type="OrthoDB" id="377029at2157"/>
<dbReference type="eggNOG" id="arCOG08852">
    <property type="taxonomic scope" value="Archaea"/>
</dbReference>
<dbReference type="HOGENOM" id="CLU_197255_0_0_2"/>
<evidence type="ECO:0000313" key="1">
    <source>
        <dbReference type="EMBL" id="ADV64457.1"/>
    </source>
</evidence>
<name>E8R724_DESM0</name>
<organism evidence="1 2">
    <name type="scientific">Desulfurococcus mucosus (strain ATCC 35584 / DSM 2162 / JCM 9187 / O7/1)</name>
    <dbReference type="NCBI Taxonomy" id="765177"/>
    <lineage>
        <taxon>Archaea</taxon>
        <taxon>Thermoproteota</taxon>
        <taxon>Thermoprotei</taxon>
        <taxon>Desulfurococcales</taxon>
        <taxon>Desulfurococcaceae</taxon>
        <taxon>Desulfurococcus</taxon>
    </lineage>
</organism>
<sequence>MPKTVSVLLRRELLKRDLELLDIYRFSDREVVRIKDRVSGKVMVHVLKTRLPSILSQEDLARIASEIASTVRSR</sequence>